<dbReference type="STRING" id="519424.AZF04_10760"/>
<sequence>MNPIRILQVVTVMNRGGLETMLMNYYRQLNRKDIQFDFMVHREQEGHYDQEIENLGGRIFRMLPIRPGNYRSYFKQLNQFFKEHPYYQIVHAHINENSAFILRAAKKANIPHRIAHSHLSDLQLDFKYPFRLYARKVLENQPTDYFACSKKAGRWLFSKKDHTLEKMKVLHNAINIEHFQYNTRKRDQIRKQHGLKGKFVIGHVGRFNKQKNHSFILEIFKELLNEHPQSVLVLIGDGNLREKIEKKAIAIGLLPHIRFLGVCENISDMMQGFDVFLFPSLYEGLPVALVEAQAAGLTCFVSDRVTKEANITGALKFLSLEERAKSWANYMVRANHERLETTQLLKEKGYDSNTMAKWLSQYYMTKSRKALNDS</sequence>
<dbReference type="OrthoDB" id="9804196at2"/>
<dbReference type="PANTHER" id="PTHR45947">
    <property type="entry name" value="SULFOQUINOVOSYL TRANSFERASE SQD2"/>
    <property type="match status" value="1"/>
</dbReference>
<dbReference type="SUPFAM" id="SSF53756">
    <property type="entry name" value="UDP-Glycosyltransferase/glycogen phosphorylase"/>
    <property type="match status" value="1"/>
</dbReference>
<keyword evidence="4" id="KW-1185">Reference proteome</keyword>
<dbReference type="RefSeq" id="WP_061949793.1">
    <property type="nucleotide sequence ID" value="NZ_LTAO01000036.1"/>
</dbReference>
<feature type="domain" description="Glycosyl transferase family 1" evidence="1">
    <location>
        <begin position="186"/>
        <end position="348"/>
    </location>
</feature>
<organism evidence="3 4">
    <name type="scientific">Alkalihalobacillus trypoxylicola</name>
    <dbReference type="NCBI Taxonomy" id="519424"/>
    <lineage>
        <taxon>Bacteria</taxon>
        <taxon>Bacillati</taxon>
        <taxon>Bacillota</taxon>
        <taxon>Bacilli</taxon>
        <taxon>Bacillales</taxon>
        <taxon>Bacillaceae</taxon>
        <taxon>Alkalihalobacillus</taxon>
    </lineage>
</organism>
<dbReference type="InterPro" id="IPR028098">
    <property type="entry name" value="Glyco_trans_4-like_N"/>
</dbReference>
<feature type="domain" description="Glycosyltransferase subfamily 4-like N-terminal" evidence="2">
    <location>
        <begin position="16"/>
        <end position="177"/>
    </location>
</feature>
<dbReference type="PANTHER" id="PTHR45947:SF3">
    <property type="entry name" value="SULFOQUINOVOSYL TRANSFERASE SQD2"/>
    <property type="match status" value="1"/>
</dbReference>
<dbReference type="Proteomes" id="UP000075806">
    <property type="component" value="Unassembled WGS sequence"/>
</dbReference>
<evidence type="ECO:0000313" key="4">
    <source>
        <dbReference type="Proteomes" id="UP000075806"/>
    </source>
</evidence>
<proteinExistence type="predicted"/>
<dbReference type="CDD" id="cd03812">
    <property type="entry name" value="GT4_CapH-like"/>
    <property type="match status" value="1"/>
</dbReference>
<dbReference type="InterPro" id="IPR050194">
    <property type="entry name" value="Glycosyltransferase_grp1"/>
</dbReference>
<dbReference type="Gene3D" id="3.40.50.2000">
    <property type="entry name" value="Glycogen Phosphorylase B"/>
    <property type="match status" value="2"/>
</dbReference>
<comment type="caution">
    <text evidence="3">The sequence shown here is derived from an EMBL/GenBank/DDBJ whole genome shotgun (WGS) entry which is preliminary data.</text>
</comment>
<evidence type="ECO:0000259" key="1">
    <source>
        <dbReference type="Pfam" id="PF00534"/>
    </source>
</evidence>
<dbReference type="GO" id="GO:0016757">
    <property type="term" value="F:glycosyltransferase activity"/>
    <property type="evidence" value="ECO:0007669"/>
    <property type="project" value="InterPro"/>
</dbReference>
<dbReference type="Pfam" id="PF00534">
    <property type="entry name" value="Glycos_transf_1"/>
    <property type="match status" value="1"/>
</dbReference>
<name>A0A161P8I4_9BACI</name>
<evidence type="ECO:0000313" key="3">
    <source>
        <dbReference type="EMBL" id="KYG27663.1"/>
    </source>
</evidence>
<dbReference type="EMBL" id="LTAO01000036">
    <property type="protein sequence ID" value="KYG27663.1"/>
    <property type="molecule type" value="Genomic_DNA"/>
</dbReference>
<protein>
    <submittedName>
        <fullName evidence="3">Glycosyl transferase family 1</fullName>
    </submittedName>
</protein>
<dbReference type="InterPro" id="IPR001296">
    <property type="entry name" value="Glyco_trans_1"/>
</dbReference>
<dbReference type="Pfam" id="PF13439">
    <property type="entry name" value="Glyco_transf_4"/>
    <property type="match status" value="1"/>
</dbReference>
<reference evidence="3" key="1">
    <citation type="submission" date="2016-02" db="EMBL/GenBank/DDBJ databases">
        <title>Genome sequence of Bacillus trypoxylicola KCTC 13244(T).</title>
        <authorList>
            <person name="Jeong H."/>
            <person name="Park S.-H."/>
            <person name="Choi S.-K."/>
        </authorList>
    </citation>
    <scope>NUCLEOTIDE SEQUENCE [LARGE SCALE GENOMIC DNA]</scope>
    <source>
        <strain evidence="3">KCTC 13244</strain>
    </source>
</reference>
<dbReference type="AlphaFoldDB" id="A0A161P8I4"/>
<accession>A0A161P8I4</accession>
<evidence type="ECO:0000259" key="2">
    <source>
        <dbReference type="Pfam" id="PF13439"/>
    </source>
</evidence>
<keyword evidence="3" id="KW-0808">Transferase</keyword>
<gene>
    <name evidence="3" type="ORF">AZF04_10760</name>
</gene>